<dbReference type="PANTHER" id="PTHR42998">
    <property type="entry name" value="TYPE I RESTRICTION ENZYME HINDVIIP M PROTEIN-RELATED"/>
    <property type="match status" value="1"/>
</dbReference>
<dbReference type="InterPro" id="IPR052916">
    <property type="entry name" value="Type-I_RE_MTase_Subunit"/>
</dbReference>
<evidence type="ECO:0000313" key="2">
    <source>
        <dbReference type="EMBL" id="RFU39445.1"/>
    </source>
</evidence>
<protein>
    <submittedName>
        <fullName evidence="2">Restriction endonuclease subunit M</fullName>
    </submittedName>
</protein>
<dbReference type="Gene3D" id="1.10.10.10">
    <property type="entry name" value="Winged helix-like DNA-binding domain superfamily/Winged helix DNA-binding domain"/>
    <property type="match status" value="1"/>
</dbReference>
<dbReference type="PRINTS" id="PR00507">
    <property type="entry name" value="N12N6MTFRASE"/>
</dbReference>
<keyword evidence="3" id="KW-1185">Reference proteome</keyword>
<proteinExistence type="predicted"/>
<dbReference type="SUPFAM" id="SSF116734">
    <property type="entry name" value="DNA methylase specificity domain"/>
    <property type="match status" value="1"/>
</dbReference>
<dbReference type="EMBL" id="QURH01000338">
    <property type="protein sequence ID" value="RFU39445.1"/>
    <property type="molecule type" value="Genomic_DNA"/>
</dbReference>
<dbReference type="GO" id="GO:0003677">
    <property type="term" value="F:DNA binding"/>
    <property type="evidence" value="ECO:0007669"/>
    <property type="project" value="InterPro"/>
</dbReference>
<name>A0A372JHE7_9ACTN</name>
<dbReference type="InterPro" id="IPR036388">
    <property type="entry name" value="WH-like_DNA-bd_sf"/>
</dbReference>
<dbReference type="Proteomes" id="UP000261811">
    <property type="component" value="Unassembled WGS sequence"/>
</dbReference>
<dbReference type="GO" id="GO:0008170">
    <property type="term" value="F:N-methyltransferase activity"/>
    <property type="evidence" value="ECO:0007669"/>
    <property type="project" value="InterPro"/>
</dbReference>
<feature type="domain" description="DNA methylase adenine-specific" evidence="1">
    <location>
        <begin position="170"/>
        <end position="383"/>
    </location>
</feature>
<reference evidence="2 3" key="1">
    <citation type="submission" date="2018-08" db="EMBL/GenBank/DDBJ databases">
        <title>Actinomadura jelena sp. nov., a novel Actinomycete isolated from soil in Chad.</title>
        <authorList>
            <person name="Shi L."/>
        </authorList>
    </citation>
    <scope>NUCLEOTIDE SEQUENCE [LARGE SCALE GENOMIC DNA]</scope>
    <source>
        <strain evidence="2 3">NEAU-G17</strain>
    </source>
</reference>
<organism evidence="2 3">
    <name type="scientific">Actinomadura logoneensis</name>
    <dbReference type="NCBI Taxonomy" id="2293572"/>
    <lineage>
        <taxon>Bacteria</taxon>
        <taxon>Bacillati</taxon>
        <taxon>Actinomycetota</taxon>
        <taxon>Actinomycetes</taxon>
        <taxon>Streptosporangiales</taxon>
        <taxon>Thermomonosporaceae</taxon>
        <taxon>Actinomadura</taxon>
    </lineage>
</organism>
<keyword evidence="2" id="KW-0378">Hydrolase</keyword>
<keyword evidence="2" id="KW-0540">Nuclease</keyword>
<gene>
    <name evidence="2" type="ORF">DZF91_22510</name>
</gene>
<dbReference type="Gene3D" id="3.40.50.150">
    <property type="entry name" value="Vaccinia Virus protein VP39"/>
    <property type="match status" value="1"/>
</dbReference>
<dbReference type="Pfam" id="PF02384">
    <property type="entry name" value="N6_Mtase"/>
    <property type="match status" value="1"/>
</dbReference>
<keyword evidence="2" id="KW-0255">Endonuclease</keyword>
<dbReference type="SUPFAM" id="SSF53335">
    <property type="entry name" value="S-adenosyl-L-methionine-dependent methyltransferases"/>
    <property type="match status" value="1"/>
</dbReference>
<comment type="caution">
    <text evidence="2">The sequence shown here is derived from an EMBL/GenBank/DDBJ whole genome shotgun (WGS) entry which is preliminary data.</text>
</comment>
<dbReference type="GO" id="GO:0004519">
    <property type="term" value="F:endonuclease activity"/>
    <property type="evidence" value="ECO:0007669"/>
    <property type="project" value="UniProtKB-KW"/>
</dbReference>
<evidence type="ECO:0000259" key="1">
    <source>
        <dbReference type="Pfam" id="PF02384"/>
    </source>
</evidence>
<accession>A0A372JHE7</accession>
<dbReference type="InterPro" id="IPR029063">
    <property type="entry name" value="SAM-dependent_MTases_sf"/>
</dbReference>
<dbReference type="PANTHER" id="PTHR42998:SF1">
    <property type="entry name" value="TYPE I RESTRICTION ENZYME HINDI METHYLASE SUBUNIT"/>
    <property type="match status" value="1"/>
</dbReference>
<dbReference type="InterPro" id="IPR003356">
    <property type="entry name" value="DNA_methylase_A-5"/>
</dbReference>
<sequence>MHAVGGVTGAARGGRMPNVGGDATVTVTLAEIARIAGVGRAAVSNWRRRHPDFPAPTGGSDTSPQFSLDEVEAWLREHGRLPGGTGAAQRLWPRFEALGERDVMARILAALGNELSGRLLGPDPHGELNEAELALLRDARALTRREGSEATFEYLFDRWLGTHVRQVSATPPMLADLMCEIAELGGAEKVETVLDPACGTGSLLLAAARRWAGGRPPTLFGQELDPALAALAAARVGVRTGAEARIEASDTLRRDAFGGVRADVLVCNVPTNQRDWGYDELSADPRWVWGLPPRTESELAWVQHAASVLADAGIAVLALPPSVAARRAGRRIRAGLLRSGALRAVVALPVGSAPPYAIAPHLWVLGTPDRRGDADVLMVDASDCRVRPSTGRPGVDWAAVALRVRHAWDDAETAERTRRVPVIELLDEEVDLSPARHLPLDAEEYAAGLRANWSELTDRLRHADELRRTLSGLAADADAAPIAKVTIGELERVAALRVQASGTVSSDRVGVGPAPADAVPVLTPEGIAAGENAPQWIVPAEDEKDDLLLARRGDVIVVGTTRAFDARVHTDEPAALSAPLLVLRVDPDRIDPWFLAGCLRAPGNARRAGGHASTSSRVDPRRMSVPRLPVAEQRRLGAVFRQLADLNTTLDHLRRTGAALEATVGALAAEGRLDVR</sequence>
<evidence type="ECO:0000313" key="3">
    <source>
        <dbReference type="Proteomes" id="UP000261811"/>
    </source>
</evidence>
<dbReference type="AlphaFoldDB" id="A0A372JHE7"/>